<comment type="caution">
    <text evidence="8">The sequence shown here is derived from an EMBL/GenBank/DDBJ whole genome shotgun (WGS) entry which is preliminary data.</text>
</comment>
<evidence type="ECO:0000256" key="2">
    <source>
        <dbReference type="ARBA" id="ARBA00022448"/>
    </source>
</evidence>
<keyword evidence="9" id="KW-1185">Reference proteome</keyword>
<evidence type="ECO:0000313" key="8">
    <source>
        <dbReference type="EMBL" id="KAG0571761.1"/>
    </source>
</evidence>
<sequence length="77" mass="8440">MGLYEIVEALLLIPNAVAILNEDRFLVLYGLAVAEMGSGRVLSMKSQLIRFIHAVQYLRVPLVVANGVVIVTKLLFG</sequence>
<dbReference type="Proteomes" id="UP000822688">
    <property type="component" value="Chromosome V"/>
</dbReference>
<gene>
    <name evidence="8" type="ORF">KC19_VG040200</name>
</gene>
<dbReference type="EMBL" id="CM026426">
    <property type="protein sequence ID" value="KAG0571761.1"/>
    <property type="molecule type" value="Genomic_DNA"/>
</dbReference>
<dbReference type="AlphaFoldDB" id="A0A8T0HLR7"/>
<evidence type="ECO:0000256" key="5">
    <source>
        <dbReference type="ARBA" id="ARBA00022989"/>
    </source>
</evidence>
<dbReference type="GO" id="GO:0030134">
    <property type="term" value="C:COPII-coated ER to Golgi transport vesicle"/>
    <property type="evidence" value="ECO:0007669"/>
    <property type="project" value="TreeGrafter"/>
</dbReference>
<keyword evidence="5" id="KW-1133">Transmembrane helix</keyword>
<dbReference type="GO" id="GO:0006888">
    <property type="term" value="P:endoplasmic reticulum to Golgi vesicle-mediated transport"/>
    <property type="evidence" value="ECO:0007669"/>
    <property type="project" value="TreeGrafter"/>
</dbReference>
<protein>
    <recommendedName>
        <fullName evidence="10">Immediate early response 3-interacting protein 1</fullName>
    </recommendedName>
</protein>
<dbReference type="Pfam" id="PF08571">
    <property type="entry name" value="Yos1"/>
    <property type="match status" value="1"/>
</dbReference>
<proteinExistence type="inferred from homology"/>
<dbReference type="PANTHER" id="PTHR15858:SF0">
    <property type="entry name" value="IMMEDIATE EARLY RESPONSE 3-INTERACTING PROTEIN 1"/>
    <property type="match status" value="1"/>
</dbReference>
<keyword evidence="4" id="KW-0653">Protein transport</keyword>
<evidence type="ECO:0008006" key="10">
    <source>
        <dbReference type="Google" id="ProtNLM"/>
    </source>
</evidence>
<evidence type="ECO:0000256" key="1">
    <source>
        <dbReference type="ARBA" id="ARBA00004370"/>
    </source>
</evidence>
<evidence type="ECO:0000256" key="7">
    <source>
        <dbReference type="ARBA" id="ARBA00024203"/>
    </source>
</evidence>
<accession>A0A8T0HLR7</accession>
<name>A0A8T0HLR7_CERPU</name>
<dbReference type="GO" id="GO:0005789">
    <property type="term" value="C:endoplasmic reticulum membrane"/>
    <property type="evidence" value="ECO:0007669"/>
    <property type="project" value="TreeGrafter"/>
</dbReference>
<evidence type="ECO:0000313" key="9">
    <source>
        <dbReference type="Proteomes" id="UP000822688"/>
    </source>
</evidence>
<comment type="similarity">
    <text evidence="7">Belongs to the YOS1 family.</text>
</comment>
<dbReference type="GO" id="GO:0000139">
    <property type="term" value="C:Golgi membrane"/>
    <property type="evidence" value="ECO:0007669"/>
    <property type="project" value="TreeGrafter"/>
</dbReference>
<organism evidence="8 9">
    <name type="scientific">Ceratodon purpureus</name>
    <name type="common">Fire moss</name>
    <name type="synonym">Dicranum purpureum</name>
    <dbReference type="NCBI Taxonomy" id="3225"/>
    <lineage>
        <taxon>Eukaryota</taxon>
        <taxon>Viridiplantae</taxon>
        <taxon>Streptophyta</taxon>
        <taxon>Embryophyta</taxon>
        <taxon>Bryophyta</taxon>
        <taxon>Bryophytina</taxon>
        <taxon>Bryopsida</taxon>
        <taxon>Dicranidae</taxon>
        <taxon>Pseudoditrichales</taxon>
        <taxon>Ditrichaceae</taxon>
        <taxon>Ceratodon</taxon>
    </lineage>
</organism>
<evidence type="ECO:0000256" key="4">
    <source>
        <dbReference type="ARBA" id="ARBA00022927"/>
    </source>
</evidence>
<reference evidence="8" key="1">
    <citation type="submission" date="2020-06" db="EMBL/GenBank/DDBJ databases">
        <title>WGS assembly of Ceratodon purpureus strain R40.</title>
        <authorList>
            <person name="Carey S.B."/>
            <person name="Jenkins J."/>
            <person name="Shu S."/>
            <person name="Lovell J.T."/>
            <person name="Sreedasyam A."/>
            <person name="Maumus F."/>
            <person name="Tiley G.P."/>
            <person name="Fernandez-Pozo N."/>
            <person name="Barry K."/>
            <person name="Chen C."/>
            <person name="Wang M."/>
            <person name="Lipzen A."/>
            <person name="Daum C."/>
            <person name="Saski C.A."/>
            <person name="Payton A.C."/>
            <person name="Mcbreen J.C."/>
            <person name="Conrad R.E."/>
            <person name="Kollar L.M."/>
            <person name="Olsson S."/>
            <person name="Huttunen S."/>
            <person name="Landis J.B."/>
            <person name="Wickett N.J."/>
            <person name="Johnson M.G."/>
            <person name="Rensing S.A."/>
            <person name="Grimwood J."/>
            <person name="Schmutz J."/>
            <person name="Mcdaniel S.F."/>
        </authorList>
    </citation>
    <scope>NUCLEOTIDE SEQUENCE</scope>
    <source>
        <strain evidence="8">R40</strain>
    </source>
</reference>
<dbReference type="InterPro" id="IPR013880">
    <property type="entry name" value="Yos1"/>
</dbReference>
<keyword evidence="3" id="KW-0812">Transmembrane</keyword>
<dbReference type="GO" id="GO:0015031">
    <property type="term" value="P:protein transport"/>
    <property type="evidence" value="ECO:0007669"/>
    <property type="project" value="UniProtKB-KW"/>
</dbReference>
<dbReference type="PANTHER" id="PTHR15858">
    <property type="entry name" value="IMMEDIATE EARLY RESPONSE 3-INTERACTING PROTEIN 1"/>
    <property type="match status" value="1"/>
</dbReference>
<evidence type="ECO:0000256" key="6">
    <source>
        <dbReference type="ARBA" id="ARBA00023136"/>
    </source>
</evidence>
<evidence type="ECO:0000256" key="3">
    <source>
        <dbReference type="ARBA" id="ARBA00022692"/>
    </source>
</evidence>
<comment type="subcellular location">
    <subcellularLocation>
        <location evidence="1">Membrane</location>
    </subcellularLocation>
</comment>
<keyword evidence="2" id="KW-0813">Transport</keyword>
<keyword evidence="6" id="KW-0472">Membrane</keyword>